<keyword evidence="4" id="KW-1185">Reference proteome</keyword>
<dbReference type="InterPro" id="IPR039552">
    <property type="entry name" value="IS66_C"/>
</dbReference>
<proteinExistence type="predicted"/>
<feature type="domain" description="Transposase IS66 C-terminal" evidence="2">
    <location>
        <begin position="178"/>
        <end position="214"/>
    </location>
</feature>
<dbReference type="AlphaFoldDB" id="A0A1S6HM86"/>
<feature type="domain" description="Transposase IS66 central" evidence="1">
    <location>
        <begin position="7"/>
        <end position="171"/>
    </location>
</feature>
<reference evidence="3 4" key="1">
    <citation type="submission" date="2016-03" db="EMBL/GenBank/DDBJ databases">
        <title>Complete genome sequence of Shewanella psychrophila WP2, a deep sea bacterium isolated from west Pacific sediment.</title>
        <authorList>
            <person name="Xu G."/>
            <person name="Jian H."/>
        </authorList>
    </citation>
    <scope>NUCLEOTIDE SEQUENCE [LARGE SCALE GENOMIC DNA]</scope>
    <source>
        <strain evidence="3 4">WP2</strain>
    </source>
</reference>
<dbReference type="InterPro" id="IPR004291">
    <property type="entry name" value="Transposase_IS66_central"/>
</dbReference>
<dbReference type="Proteomes" id="UP000189545">
    <property type="component" value="Chromosome"/>
</dbReference>
<gene>
    <name evidence="3" type="ORF">Sps_01453</name>
</gene>
<protein>
    <submittedName>
        <fullName evidence="3">IS66 C-terminal element/Transposase IS66 family</fullName>
    </submittedName>
</protein>
<dbReference type="STRING" id="225848.Sps_01453"/>
<dbReference type="PANTHER" id="PTHR33678:SF1">
    <property type="entry name" value="BLL1576 PROTEIN"/>
    <property type="match status" value="1"/>
</dbReference>
<evidence type="ECO:0000259" key="1">
    <source>
        <dbReference type="Pfam" id="PF03050"/>
    </source>
</evidence>
<evidence type="ECO:0000313" key="4">
    <source>
        <dbReference type="Proteomes" id="UP000189545"/>
    </source>
</evidence>
<dbReference type="InterPro" id="IPR052344">
    <property type="entry name" value="Transposase-related"/>
</dbReference>
<sequence>MSHFLATEQTVFKGYLQVDGYAGYQQASNKLVGCWAHARRKFKEAIVSQGKNKTGQVSKADMALNMIAKLYRIETQIQSLSLEERLYFRRTHSRAQLAIFKQWLEKSAQQVSNKSALGEAIYYSLNQWSKLIRYTEDSRLNIDNNRAERAVKPFVIGRKNWLFNHNHRGAEASAILYSMIETAKANGLTPFDYIEHCLKQLSYADCDLNSLLPWNMALAKT</sequence>
<evidence type="ECO:0000313" key="3">
    <source>
        <dbReference type="EMBL" id="AQS36619.1"/>
    </source>
</evidence>
<dbReference type="EMBL" id="CP014782">
    <property type="protein sequence ID" value="AQS36619.1"/>
    <property type="molecule type" value="Genomic_DNA"/>
</dbReference>
<organism evidence="3 4">
    <name type="scientific">Shewanella psychrophila</name>
    <dbReference type="NCBI Taxonomy" id="225848"/>
    <lineage>
        <taxon>Bacteria</taxon>
        <taxon>Pseudomonadati</taxon>
        <taxon>Pseudomonadota</taxon>
        <taxon>Gammaproteobacteria</taxon>
        <taxon>Alteromonadales</taxon>
        <taxon>Shewanellaceae</taxon>
        <taxon>Shewanella</taxon>
    </lineage>
</organism>
<dbReference type="PANTHER" id="PTHR33678">
    <property type="entry name" value="BLL1576 PROTEIN"/>
    <property type="match status" value="1"/>
</dbReference>
<dbReference type="Pfam" id="PF03050">
    <property type="entry name" value="DDE_Tnp_IS66"/>
    <property type="match status" value="1"/>
</dbReference>
<dbReference type="NCBIfam" id="NF033517">
    <property type="entry name" value="transpos_IS66"/>
    <property type="match status" value="1"/>
</dbReference>
<evidence type="ECO:0000259" key="2">
    <source>
        <dbReference type="Pfam" id="PF13817"/>
    </source>
</evidence>
<accession>A0A1S6HM86</accession>
<name>A0A1S6HM86_9GAMM</name>
<dbReference type="KEGG" id="spsw:Sps_01453"/>
<dbReference type="Pfam" id="PF13817">
    <property type="entry name" value="DDE_Tnp_IS66_C"/>
    <property type="match status" value="1"/>
</dbReference>